<evidence type="ECO:0000313" key="3">
    <source>
        <dbReference type="EMBL" id="MBP1953595.1"/>
    </source>
</evidence>
<dbReference type="Proteomes" id="UP000765891">
    <property type="component" value="Unassembled WGS sequence"/>
</dbReference>
<dbReference type="EMBL" id="JAGGKO010000001">
    <property type="protein sequence ID" value="MBP1953595.1"/>
    <property type="molecule type" value="Genomic_DNA"/>
</dbReference>
<feature type="transmembrane region" description="Helical" evidence="1">
    <location>
        <begin position="7"/>
        <end position="25"/>
    </location>
</feature>
<evidence type="ECO:0000256" key="1">
    <source>
        <dbReference type="SAM" id="Phobius"/>
    </source>
</evidence>
<sequence>MVDRRAILKKIAPVVGAAIVIGVLFPNSGSLIVNLATIASVPLPGVVGNLPDFAALTRQPGLTGLAGVFITSFAAVVTLGWSVKAFYARVLA</sequence>
<name>A0A830FYU1_9EURY</name>
<reference evidence="2" key="1">
    <citation type="journal article" date="2014" name="Int. J. Syst. Evol. Microbiol.">
        <title>Complete genome sequence of Corynebacterium casei LMG S-19264T (=DSM 44701T), isolated from a smear-ripened cheese.</title>
        <authorList>
            <consortium name="US DOE Joint Genome Institute (JGI-PGF)"/>
            <person name="Walter F."/>
            <person name="Albersmeier A."/>
            <person name="Kalinowski J."/>
            <person name="Ruckert C."/>
        </authorList>
    </citation>
    <scope>NUCLEOTIDE SEQUENCE</scope>
    <source>
        <strain evidence="2">JCM 16108</strain>
    </source>
</reference>
<dbReference type="RefSeq" id="WP_188871056.1">
    <property type="nucleotide sequence ID" value="NZ_BMOO01000003.1"/>
</dbReference>
<comment type="caution">
    <text evidence="2">The sequence shown here is derived from an EMBL/GenBank/DDBJ whole genome shotgun (WGS) entry which is preliminary data.</text>
</comment>
<keyword evidence="1" id="KW-1133">Transmembrane helix</keyword>
<reference evidence="3" key="3">
    <citation type="submission" date="2021-03" db="EMBL/GenBank/DDBJ databases">
        <title>Genomic Encyclopedia of Type Strains, Phase IV (KMG-IV): sequencing the most valuable type-strain genomes for metagenomic binning, comparative biology and taxonomic classification.</title>
        <authorList>
            <person name="Goeker M."/>
        </authorList>
    </citation>
    <scope>NUCLEOTIDE SEQUENCE</scope>
    <source>
        <strain evidence="3">DSM 22443</strain>
    </source>
</reference>
<keyword evidence="1" id="KW-0472">Membrane</keyword>
<dbReference type="EMBL" id="BMOO01000003">
    <property type="protein sequence ID" value="GGM64093.1"/>
    <property type="molecule type" value="Genomic_DNA"/>
</dbReference>
<accession>A0A830FYU1</accession>
<proteinExistence type="predicted"/>
<keyword evidence="4" id="KW-1185">Reference proteome</keyword>
<organism evidence="2 4">
    <name type="scientific">Halarchaeum rubridurum</name>
    <dbReference type="NCBI Taxonomy" id="489911"/>
    <lineage>
        <taxon>Archaea</taxon>
        <taxon>Methanobacteriati</taxon>
        <taxon>Methanobacteriota</taxon>
        <taxon>Stenosarchaea group</taxon>
        <taxon>Halobacteria</taxon>
        <taxon>Halobacteriales</taxon>
        <taxon>Halobacteriaceae</taxon>
    </lineage>
</organism>
<keyword evidence="1" id="KW-0812">Transmembrane</keyword>
<gene>
    <name evidence="2" type="ORF">GCM10009017_12680</name>
    <name evidence="3" type="ORF">J2752_000476</name>
</gene>
<evidence type="ECO:0000313" key="2">
    <source>
        <dbReference type="EMBL" id="GGM64093.1"/>
    </source>
</evidence>
<dbReference type="AlphaFoldDB" id="A0A830FYU1"/>
<reference evidence="2" key="2">
    <citation type="submission" date="2020-09" db="EMBL/GenBank/DDBJ databases">
        <authorList>
            <person name="Sun Q."/>
            <person name="Ohkuma M."/>
        </authorList>
    </citation>
    <scope>NUCLEOTIDE SEQUENCE</scope>
    <source>
        <strain evidence="2">JCM 16108</strain>
    </source>
</reference>
<dbReference type="Proteomes" id="UP000614609">
    <property type="component" value="Unassembled WGS sequence"/>
</dbReference>
<protein>
    <submittedName>
        <fullName evidence="2">Uncharacterized protein</fullName>
    </submittedName>
</protein>
<evidence type="ECO:0000313" key="4">
    <source>
        <dbReference type="Proteomes" id="UP000614609"/>
    </source>
</evidence>
<feature type="transmembrane region" description="Helical" evidence="1">
    <location>
        <begin position="62"/>
        <end position="83"/>
    </location>
</feature>